<feature type="transmembrane region" description="Helical" evidence="2">
    <location>
        <begin position="6"/>
        <end position="27"/>
    </location>
</feature>
<dbReference type="Gene3D" id="3.30.70.1880">
    <property type="entry name" value="Protein of unknown function DUF881"/>
    <property type="match status" value="1"/>
</dbReference>
<dbReference type="InterPro" id="IPR010273">
    <property type="entry name" value="DUF881"/>
</dbReference>
<evidence type="ECO:0008006" key="5">
    <source>
        <dbReference type="Google" id="ProtNLM"/>
    </source>
</evidence>
<dbReference type="PANTHER" id="PTHR37313:SF2">
    <property type="entry name" value="UPF0749 PROTEIN YLXX"/>
    <property type="match status" value="1"/>
</dbReference>
<sequence length="237" mass="27013">MKNNEATIFVFIASIIIGLLIAMNLGFEGNRNFLDVKQYDLAYNERSKLYSELNNLKQQYFDSTSKLKKYDSGDVKKNKVLEEIQNEVSENNIILGKSDVKGTGIKITLEDGISDINEYSTEQLIHDRDIMQVINDLRSAGAEAISVNGQRIVYDNYALCNGAPIDLNGVKIVVPFYIDAIGNKDVLYNYLTLESTYIKKLKFRQVKINIIKSDDIKILAYTGKYKYLYMDAINKEK</sequence>
<proteinExistence type="inferred from homology"/>
<organism evidence="3 4">
    <name type="scientific">Clostridium tagluense</name>
    <dbReference type="NCBI Taxonomy" id="360422"/>
    <lineage>
        <taxon>Bacteria</taxon>
        <taxon>Bacillati</taxon>
        <taxon>Bacillota</taxon>
        <taxon>Clostridia</taxon>
        <taxon>Eubacteriales</taxon>
        <taxon>Clostridiaceae</taxon>
        <taxon>Clostridium</taxon>
    </lineage>
</organism>
<accession>A0A401UHB1</accession>
<comment type="caution">
    <text evidence="3">The sequence shown here is derived from an EMBL/GenBank/DDBJ whole genome shotgun (WGS) entry which is preliminary data.</text>
</comment>
<gene>
    <name evidence="3" type="ORF">Ctaglu_05580</name>
</gene>
<protein>
    <recommendedName>
        <fullName evidence="5">Division initiation protein</fullName>
    </recommendedName>
</protein>
<dbReference type="RefSeq" id="WP_124997889.1">
    <property type="nucleotide sequence ID" value="NZ_BHYK01000003.1"/>
</dbReference>
<dbReference type="PANTHER" id="PTHR37313">
    <property type="entry name" value="UPF0749 PROTEIN RV1825"/>
    <property type="match status" value="1"/>
</dbReference>
<name>A0A401UHB1_9CLOT</name>
<keyword evidence="2" id="KW-0812">Transmembrane</keyword>
<evidence type="ECO:0000313" key="3">
    <source>
        <dbReference type="EMBL" id="GCD08935.1"/>
    </source>
</evidence>
<dbReference type="OrthoDB" id="9776196at2"/>
<dbReference type="Pfam" id="PF05949">
    <property type="entry name" value="DUF881"/>
    <property type="match status" value="1"/>
</dbReference>
<reference evidence="3 4" key="1">
    <citation type="submission" date="2018-11" db="EMBL/GenBank/DDBJ databases">
        <title>Genome sequencing and assembly of Clostridium tagluense strain A121.</title>
        <authorList>
            <person name="Murakami T."/>
            <person name="Segawa T."/>
            <person name="Shcherbakova V.A."/>
            <person name="Mori H."/>
            <person name="Yoshimura Y."/>
        </authorList>
    </citation>
    <scope>NUCLEOTIDE SEQUENCE [LARGE SCALE GENOMIC DNA]</scope>
    <source>
        <strain evidence="3 4">A121</strain>
    </source>
</reference>
<keyword evidence="2" id="KW-0472">Membrane</keyword>
<dbReference type="Proteomes" id="UP000287872">
    <property type="component" value="Unassembled WGS sequence"/>
</dbReference>
<evidence type="ECO:0000256" key="2">
    <source>
        <dbReference type="SAM" id="Phobius"/>
    </source>
</evidence>
<evidence type="ECO:0000256" key="1">
    <source>
        <dbReference type="ARBA" id="ARBA00009108"/>
    </source>
</evidence>
<dbReference type="AlphaFoldDB" id="A0A401UHB1"/>
<keyword evidence="4" id="KW-1185">Reference proteome</keyword>
<evidence type="ECO:0000313" key="4">
    <source>
        <dbReference type="Proteomes" id="UP000287872"/>
    </source>
</evidence>
<comment type="similarity">
    <text evidence="1">Belongs to the UPF0749 family.</text>
</comment>
<dbReference type="EMBL" id="BHYK01000003">
    <property type="protein sequence ID" value="GCD08935.1"/>
    <property type="molecule type" value="Genomic_DNA"/>
</dbReference>
<keyword evidence="2" id="KW-1133">Transmembrane helix</keyword>